<sequence>MKKYTFDDLGVRLWLRRLYSSSVENQMMEQELILNCLISWIASRFELSESQVDYLLSLSADFRNNLAQELAFTINNHGDIILDKQTDENSSALFPDSVKVTEYESNKIQSDTPQLPQGEAGEEIFMRRMDGQLTIRIYYKLL</sequence>
<evidence type="ECO:0000313" key="2">
    <source>
        <dbReference type="Proteomes" id="UP001566204"/>
    </source>
</evidence>
<dbReference type="EMBL" id="JBEOQB010000008">
    <property type="protein sequence ID" value="MEZ0454441.1"/>
    <property type="molecule type" value="Genomic_DNA"/>
</dbReference>
<name>A0ABV4HLM6_9SPHI</name>
<gene>
    <name evidence="1" type="ORF">ABTW24_22810</name>
</gene>
<accession>A0ABV4HLM6</accession>
<organism evidence="1 2">
    <name type="scientific">Sphingobacterium thalpophilum</name>
    <dbReference type="NCBI Taxonomy" id="259"/>
    <lineage>
        <taxon>Bacteria</taxon>
        <taxon>Pseudomonadati</taxon>
        <taxon>Bacteroidota</taxon>
        <taxon>Sphingobacteriia</taxon>
        <taxon>Sphingobacteriales</taxon>
        <taxon>Sphingobacteriaceae</taxon>
        <taxon>Sphingobacterium</taxon>
    </lineage>
</organism>
<dbReference type="Proteomes" id="UP001566204">
    <property type="component" value="Unassembled WGS sequence"/>
</dbReference>
<evidence type="ECO:0000313" key="1">
    <source>
        <dbReference type="EMBL" id="MEZ0454441.1"/>
    </source>
</evidence>
<keyword evidence="2" id="KW-1185">Reference proteome</keyword>
<proteinExistence type="predicted"/>
<comment type="caution">
    <text evidence="1">The sequence shown here is derived from an EMBL/GenBank/DDBJ whole genome shotgun (WGS) entry which is preliminary data.</text>
</comment>
<dbReference type="RefSeq" id="WP_370483925.1">
    <property type="nucleotide sequence ID" value="NZ_CP158797.1"/>
</dbReference>
<reference evidence="1 2" key="1">
    <citation type="submission" date="2024-06" db="EMBL/GenBank/DDBJ databases">
        <title>Soil Sphingobacterium thalpophilum.</title>
        <authorList>
            <person name="Yang J."/>
            <person name="Li J."/>
        </authorList>
    </citation>
    <scope>NUCLEOTIDE SEQUENCE [LARGE SCALE GENOMIC DNA]</scope>
    <source>
        <strain evidence="1 2">22g91tb</strain>
    </source>
</reference>
<protein>
    <submittedName>
        <fullName evidence="1">Uncharacterized protein</fullName>
    </submittedName>
</protein>